<accession>A0A6N6JM81</accession>
<dbReference type="AlphaFoldDB" id="A0A6N6JM81"/>
<feature type="chain" id="PRO_5026952725" description="APCDD1 domain-containing protein" evidence="1">
    <location>
        <begin position="21"/>
        <end position="193"/>
    </location>
</feature>
<name>A0A6N6JM81_9RHOB</name>
<feature type="signal peptide" evidence="1">
    <location>
        <begin position="1"/>
        <end position="20"/>
    </location>
</feature>
<evidence type="ECO:0000313" key="3">
    <source>
        <dbReference type="Proteomes" id="UP000436822"/>
    </source>
</evidence>
<protein>
    <recommendedName>
        <fullName evidence="4">APCDD1 domain-containing protein</fullName>
    </recommendedName>
</protein>
<proteinExistence type="predicted"/>
<evidence type="ECO:0000313" key="2">
    <source>
        <dbReference type="EMBL" id="GFE67087.1"/>
    </source>
</evidence>
<comment type="caution">
    <text evidence="2">The sequence shown here is derived from an EMBL/GenBank/DDBJ whole genome shotgun (WGS) entry which is preliminary data.</text>
</comment>
<reference evidence="2 3" key="1">
    <citation type="submission" date="2019-12" db="EMBL/GenBank/DDBJ databases">
        <title>Litoreibacter badius sp. nov., a novel bacteriochlorophyll a-containing bacterium in the genus Litoreibacter.</title>
        <authorList>
            <person name="Kanamuro M."/>
            <person name="Takabe Y."/>
            <person name="Mori K."/>
            <person name="Takaichi S."/>
            <person name="Hanada S."/>
        </authorList>
    </citation>
    <scope>NUCLEOTIDE SEQUENCE [LARGE SCALE GENOMIC DNA]</scope>
    <source>
        <strain evidence="2 3">K6</strain>
    </source>
</reference>
<evidence type="ECO:0000256" key="1">
    <source>
        <dbReference type="SAM" id="SignalP"/>
    </source>
</evidence>
<dbReference type="EMBL" id="BLJE01000007">
    <property type="protein sequence ID" value="GFE67087.1"/>
    <property type="molecule type" value="Genomic_DNA"/>
</dbReference>
<keyword evidence="1" id="KW-0732">Signal</keyword>
<dbReference type="RefSeq" id="WP_159810736.1">
    <property type="nucleotide sequence ID" value="NZ_BLJE01000007.1"/>
</dbReference>
<organism evidence="2 3">
    <name type="scientific">Litoreibacter roseus</name>
    <dbReference type="NCBI Taxonomy" id="2601869"/>
    <lineage>
        <taxon>Bacteria</taxon>
        <taxon>Pseudomonadati</taxon>
        <taxon>Pseudomonadota</taxon>
        <taxon>Alphaproteobacteria</taxon>
        <taxon>Rhodobacterales</taxon>
        <taxon>Roseobacteraceae</taxon>
        <taxon>Litoreibacter</taxon>
    </lineage>
</organism>
<dbReference type="OrthoDB" id="9828246at2"/>
<gene>
    <name evidence="2" type="ORF">KIN_41610</name>
</gene>
<dbReference type="Proteomes" id="UP000436822">
    <property type="component" value="Unassembled WGS sequence"/>
</dbReference>
<keyword evidence="3" id="KW-1185">Reference proteome</keyword>
<sequence length="193" mass="20917">MSLRLPMNLLFACIALPAHADTTVTAIQGTWVTTILESPTPGGGPPAYVRQTTSFDKEQQTLTVEAFSDPSGTQPLFRYDSFGPFTDIGPWEAVPRARALDLENDSSVVTIFVDAPDLWRAISLANCDLTVGVGIDITDCVNGPPFAVTDCIDMDIVLVDLEGTRLRYGGGENVNRCITRPTEVSETAFFKVE</sequence>
<evidence type="ECO:0008006" key="4">
    <source>
        <dbReference type="Google" id="ProtNLM"/>
    </source>
</evidence>